<dbReference type="EMBL" id="CP165628">
    <property type="protein sequence ID" value="XDU73113.1"/>
    <property type="molecule type" value="Genomic_DNA"/>
</dbReference>
<reference evidence="1" key="1">
    <citation type="submission" date="2024-07" db="EMBL/GenBank/DDBJ databases">
        <authorList>
            <person name="Biller S.J."/>
        </authorList>
    </citation>
    <scope>NUCLEOTIDE SEQUENCE</scope>
    <source>
        <strain evidence="1">WC2420</strain>
    </source>
</reference>
<proteinExistence type="predicted"/>
<dbReference type="AlphaFoldDB" id="A0AB39VTN0"/>
<accession>A0AB39VTN0</accession>
<evidence type="ECO:0000313" key="1">
    <source>
        <dbReference type="EMBL" id="XDU73113.1"/>
    </source>
</evidence>
<sequence length="328" mass="37742">MKAIMGSAAIQSSVLFDRAADTRTEKNIIKYINHVSVSKNKPTSLLGKLGLKKELQYDPIALAKLKDLRDHLSKYSNHDSKRLNAAINRMMFQIPIGSINNFSRLERSAPKPDISVAREILAPREEVIFINSNAKLETRFNFLYQSETYKKINSFEEKRALMSKNNIIVHQDKDTLIVEPKINLLVNTEIRTASNTHHYNVIIRQAYNFASDCQLSIDDTIDQMYRALRHNRVETENLDIRFEVKESDKTSKPKNNARMSYNSYESAFVVTKQMDAKIVLGDENYQPTDMHENSIYGDSEPPAYDDIQREEGIYAKINKIVPQERSFA</sequence>
<dbReference type="RefSeq" id="WP_369789666.1">
    <property type="nucleotide sequence ID" value="NZ_CP165628.1"/>
</dbReference>
<name>A0AB39VTN0_9GAMM</name>
<gene>
    <name evidence="1" type="ORF">AB3G37_03060</name>
</gene>
<organism evidence="1">
    <name type="scientific">Rouxiella sp. WC2420</name>
    <dbReference type="NCBI Taxonomy" id="3234145"/>
    <lineage>
        <taxon>Bacteria</taxon>
        <taxon>Pseudomonadati</taxon>
        <taxon>Pseudomonadota</taxon>
        <taxon>Gammaproteobacteria</taxon>
        <taxon>Enterobacterales</taxon>
        <taxon>Yersiniaceae</taxon>
        <taxon>Rouxiella</taxon>
    </lineage>
</organism>
<protein>
    <submittedName>
        <fullName evidence="1">Uncharacterized protein</fullName>
    </submittedName>
</protein>